<dbReference type="AlphaFoldDB" id="A0A558BJR1"/>
<organism evidence="2 3">
    <name type="scientific">Hymenobacter setariae</name>
    <dbReference type="NCBI Taxonomy" id="2594794"/>
    <lineage>
        <taxon>Bacteria</taxon>
        <taxon>Pseudomonadati</taxon>
        <taxon>Bacteroidota</taxon>
        <taxon>Cytophagia</taxon>
        <taxon>Cytophagales</taxon>
        <taxon>Hymenobacteraceae</taxon>
        <taxon>Hymenobacter</taxon>
    </lineage>
</organism>
<accession>A0A558BJR1</accession>
<keyword evidence="3" id="KW-1185">Reference proteome</keyword>
<proteinExistence type="predicted"/>
<evidence type="ECO:0000313" key="2">
    <source>
        <dbReference type="EMBL" id="TVT36744.1"/>
    </source>
</evidence>
<sequence length="363" mass="41364">MTTIFTFPDCDELLDRFLSLYKVANFVSDSPHRKDGLKPRGERVCRFCGRDNTQTKFKKVAHMIPNLLGNRFLLSDSECDECNWKFSLYENDLANFLGISRTVMGVKGKESVPTFKSPDNVITARSTDFHGIKDGIKIERSDVNNSAFQIMDAEGRAEISTLKNPYVPSRVYKAFLKMALSVMPEVQMPNYAWALRLLEDDQYDERLSRFFTVVHYTLPHTLSATFPHCFMFEKIDAAERRVTHQFYLRYQNNVYLLPVPLHHDDIVLGIYEDEVTTLLSPPILFTALTDESETYFSDAVKDLSSSLPIKEEETITIRMIPNAMANTQGIDRVTGQVLSEPFDPTVVKAIYLAPLGSSLNLPE</sequence>
<dbReference type="Proteomes" id="UP000317624">
    <property type="component" value="Unassembled WGS sequence"/>
</dbReference>
<dbReference type="RefSeq" id="WP_144853380.1">
    <property type="nucleotide sequence ID" value="NZ_VMRJ01000009.1"/>
</dbReference>
<evidence type="ECO:0000259" key="1">
    <source>
        <dbReference type="Pfam" id="PF14279"/>
    </source>
</evidence>
<evidence type="ECO:0000313" key="3">
    <source>
        <dbReference type="Proteomes" id="UP000317624"/>
    </source>
</evidence>
<gene>
    <name evidence="2" type="ORF">FNT36_24845</name>
</gene>
<keyword evidence="2" id="KW-0378">Hydrolase</keyword>
<dbReference type="InterPro" id="IPR029471">
    <property type="entry name" value="HNH_5"/>
</dbReference>
<feature type="domain" description="HNH endonuclease 5" evidence="1">
    <location>
        <begin position="45"/>
        <end position="86"/>
    </location>
</feature>
<comment type="caution">
    <text evidence="2">The sequence shown here is derived from an EMBL/GenBank/DDBJ whole genome shotgun (WGS) entry which is preliminary data.</text>
</comment>
<dbReference type="EMBL" id="VMRJ01000009">
    <property type="protein sequence ID" value="TVT36744.1"/>
    <property type="molecule type" value="Genomic_DNA"/>
</dbReference>
<name>A0A558BJR1_9BACT</name>
<reference evidence="2 3" key="1">
    <citation type="submission" date="2019-07" db="EMBL/GenBank/DDBJ databases">
        <title>Hymenobacter sp. straun FUR1 Genome sequencing and assembly.</title>
        <authorList>
            <person name="Chhetri G."/>
        </authorList>
    </citation>
    <scope>NUCLEOTIDE SEQUENCE [LARGE SCALE GENOMIC DNA]</scope>
    <source>
        <strain evidence="2 3">Fur1</strain>
    </source>
</reference>
<dbReference type="GO" id="GO:0004519">
    <property type="term" value="F:endonuclease activity"/>
    <property type="evidence" value="ECO:0007669"/>
    <property type="project" value="UniProtKB-KW"/>
</dbReference>
<protein>
    <submittedName>
        <fullName evidence="2">HNH endonuclease</fullName>
    </submittedName>
</protein>
<dbReference type="Pfam" id="PF14279">
    <property type="entry name" value="HNH_5"/>
    <property type="match status" value="1"/>
</dbReference>
<dbReference type="OrthoDB" id="255953at2"/>
<keyword evidence="2" id="KW-0255">Endonuclease</keyword>
<keyword evidence="2" id="KW-0540">Nuclease</keyword>